<feature type="binding site" evidence="8">
    <location>
        <position position="161"/>
    </location>
    <ligand>
        <name>1-deoxy-D-xylulose 5-phosphate</name>
        <dbReference type="ChEBI" id="CHEBI:57792"/>
    </ligand>
</feature>
<dbReference type="PANTHER" id="PTHR34266">
    <property type="entry name" value="THIAZOLE SYNTHASE"/>
    <property type="match status" value="1"/>
</dbReference>
<comment type="similarity">
    <text evidence="8">Belongs to the ThiG family.</text>
</comment>
<comment type="pathway">
    <text evidence="2 8">Cofactor biosynthesis; thiamine diphosphate biosynthesis.</text>
</comment>
<dbReference type="GO" id="GO:1990107">
    <property type="term" value="F:thiazole synthase activity"/>
    <property type="evidence" value="ECO:0007669"/>
    <property type="project" value="UniProtKB-EC"/>
</dbReference>
<feature type="binding site" evidence="8">
    <location>
        <begin position="187"/>
        <end position="188"/>
    </location>
    <ligand>
        <name>1-deoxy-D-xylulose 5-phosphate</name>
        <dbReference type="ChEBI" id="CHEBI:57792"/>
    </ligand>
</feature>
<keyword evidence="5 8" id="KW-0784">Thiamine biosynthesis</keyword>
<reference evidence="10 11" key="1">
    <citation type="journal article" date="2022" name="ISME Commun">
        <title>Vulcanimicrobium alpinus gen. nov. sp. nov., the first cultivated representative of the candidate phylum 'Eremiobacterota', is a metabolically versatile aerobic anoxygenic phototroph.</title>
        <authorList>
            <person name="Yabe S."/>
            <person name="Muto K."/>
            <person name="Abe K."/>
            <person name="Yokota A."/>
            <person name="Staudigel H."/>
            <person name="Tebo B.M."/>
        </authorList>
    </citation>
    <scope>NUCLEOTIDE SEQUENCE [LARGE SCALE GENOMIC DNA]</scope>
    <source>
        <strain evidence="10 11">WC8-2</strain>
    </source>
</reference>
<dbReference type="Pfam" id="PF05690">
    <property type="entry name" value="ThiG"/>
    <property type="match status" value="1"/>
</dbReference>
<evidence type="ECO:0000256" key="7">
    <source>
        <dbReference type="ARBA" id="ARBA00049897"/>
    </source>
</evidence>
<evidence type="ECO:0000256" key="6">
    <source>
        <dbReference type="ARBA" id="ARBA00023270"/>
    </source>
</evidence>
<dbReference type="AlphaFoldDB" id="A0AAN1XUD8"/>
<dbReference type="EC" id="2.8.1.10" evidence="3 8"/>
<dbReference type="RefSeq" id="WP_317996728.1">
    <property type="nucleotide sequence ID" value="NZ_AP025523.1"/>
</dbReference>
<evidence type="ECO:0000256" key="5">
    <source>
        <dbReference type="ARBA" id="ARBA00022977"/>
    </source>
</evidence>
<evidence type="ECO:0000313" key="10">
    <source>
        <dbReference type="EMBL" id="BDE05702.1"/>
    </source>
</evidence>
<feature type="domain" description="Thiazole synthase ThiG" evidence="9">
    <location>
        <begin position="8"/>
        <end position="252"/>
    </location>
</feature>
<dbReference type="Gene3D" id="3.20.20.70">
    <property type="entry name" value="Aldolase class I"/>
    <property type="match status" value="1"/>
</dbReference>
<protein>
    <recommendedName>
        <fullName evidence="3 8">Thiazole synthase</fullName>
        <ecNumber evidence="3 8">2.8.1.10</ecNumber>
    </recommendedName>
</protein>
<dbReference type="PANTHER" id="PTHR34266:SF2">
    <property type="entry name" value="THIAZOLE SYNTHASE"/>
    <property type="match status" value="1"/>
</dbReference>
<keyword evidence="8" id="KW-0963">Cytoplasm</keyword>
<evidence type="ECO:0000256" key="8">
    <source>
        <dbReference type="HAMAP-Rule" id="MF_00443"/>
    </source>
</evidence>
<comment type="subcellular location">
    <subcellularLocation>
        <location evidence="8">Cytoplasm</location>
    </subcellularLocation>
</comment>
<dbReference type="InterPro" id="IPR033983">
    <property type="entry name" value="Thiazole_synthase_ThiG"/>
</dbReference>
<keyword evidence="4 8" id="KW-0808">Transferase</keyword>
<dbReference type="SUPFAM" id="SSF110399">
    <property type="entry name" value="ThiG-like"/>
    <property type="match status" value="1"/>
</dbReference>
<evidence type="ECO:0000256" key="3">
    <source>
        <dbReference type="ARBA" id="ARBA00011960"/>
    </source>
</evidence>
<evidence type="ECO:0000259" key="9">
    <source>
        <dbReference type="Pfam" id="PF05690"/>
    </source>
</evidence>
<keyword evidence="6 8" id="KW-0704">Schiff base</keyword>
<organism evidence="10 11">
    <name type="scientific">Vulcanimicrobium alpinum</name>
    <dbReference type="NCBI Taxonomy" id="3016050"/>
    <lineage>
        <taxon>Bacteria</taxon>
        <taxon>Bacillati</taxon>
        <taxon>Vulcanimicrobiota</taxon>
        <taxon>Vulcanimicrobiia</taxon>
        <taxon>Vulcanimicrobiales</taxon>
        <taxon>Vulcanimicrobiaceae</taxon>
        <taxon>Vulcanimicrobium</taxon>
    </lineage>
</organism>
<comment type="subunit">
    <text evidence="8">Homotetramer. Forms heterodimers with either ThiH or ThiS.</text>
</comment>
<dbReference type="Proteomes" id="UP001317532">
    <property type="component" value="Chromosome"/>
</dbReference>
<name>A0AAN1XUD8_UNVUL</name>
<proteinExistence type="inferred from homology"/>
<dbReference type="GO" id="GO:0009229">
    <property type="term" value="P:thiamine diphosphate biosynthetic process"/>
    <property type="evidence" value="ECO:0007669"/>
    <property type="project" value="UniProtKB-UniRule"/>
</dbReference>
<dbReference type="InterPro" id="IPR008867">
    <property type="entry name" value="ThiG"/>
</dbReference>
<keyword evidence="11" id="KW-1185">Reference proteome</keyword>
<comment type="catalytic activity">
    <reaction evidence="7 8">
        <text>[ThiS sulfur-carrier protein]-C-terminal-Gly-aminoethanethioate + 2-iminoacetate + 1-deoxy-D-xylulose 5-phosphate = [ThiS sulfur-carrier protein]-C-terminal Gly-Gly + 2-[(2R,5Z)-2-carboxy-4-methylthiazol-5(2H)-ylidene]ethyl phosphate + 2 H2O + H(+)</text>
        <dbReference type="Rhea" id="RHEA:26297"/>
        <dbReference type="Rhea" id="RHEA-COMP:12909"/>
        <dbReference type="Rhea" id="RHEA-COMP:19908"/>
        <dbReference type="ChEBI" id="CHEBI:15377"/>
        <dbReference type="ChEBI" id="CHEBI:15378"/>
        <dbReference type="ChEBI" id="CHEBI:57792"/>
        <dbReference type="ChEBI" id="CHEBI:62899"/>
        <dbReference type="ChEBI" id="CHEBI:77846"/>
        <dbReference type="ChEBI" id="CHEBI:90778"/>
        <dbReference type="ChEBI" id="CHEBI:232372"/>
        <dbReference type="EC" id="2.8.1.10"/>
    </reaction>
</comment>
<dbReference type="EMBL" id="AP025523">
    <property type="protein sequence ID" value="BDE05702.1"/>
    <property type="molecule type" value="Genomic_DNA"/>
</dbReference>
<evidence type="ECO:0000256" key="4">
    <source>
        <dbReference type="ARBA" id="ARBA00022679"/>
    </source>
</evidence>
<evidence type="ECO:0000313" key="11">
    <source>
        <dbReference type="Proteomes" id="UP001317532"/>
    </source>
</evidence>
<sequence>MSDDTLRVGAYEFASRLFVGTGKYPSLDVMQAAHLASGAQVVTVAIRRMHLDDKSGKTLVDYIERTKMTLLPNTAGCYTAKDAVLTAKLAREALGTDLIKVEVIGDPETLYPDTRETIAACEELVREGFTVLPYIIDDPVACKRLEEAGCAAVMPLAAPIGSGLGVCNPYSISIIKERANVPVIVDAGVGTASDATIAMELGVDALLMNTGIAAAADPVRMARAMKAAVEAGRDAFLAGRMAKRLYANASSPMENLIATKHAERA</sequence>
<gene>
    <name evidence="8 10" type="primary">thiG</name>
    <name evidence="10" type="ORF">WPS_09780</name>
</gene>
<feature type="active site" description="Schiff-base intermediate with DXP" evidence="8">
    <location>
        <position position="100"/>
    </location>
</feature>
<comment type="function">
    <text evidence="1 8">Catalyzes the rearrangement of 1-deoxy-D-xylulose 5-phosphate (DXP) to produce the thiazole phosphate moiety of thiamine. Sulfur is provided by the thiocarboxylate moiety of the carrier protein ThiS. In vitro, sulfur can be provided by H(2)S.</text>
</comment>
<dbReference type="HAMAP" id="MF_00443">
    <property type="entry name" value="ThiG"/>
    <property type="match status" value="1"/>
</dbReference>
<accession>A0AAN1XUD8</accession>
<dbReference type="KEGG" id="vab:WPS_09780"/>
<dbReference type="InterPro" id="IPR013785">
    <property type="entry name" value="Aldolase_TIM"/>
</dbReference>
<feature type="binding site" evidence="8">
    <location>
        <begin position="209"/>
        <end position="210"/>
    </location>
    <ligand>
        <name>1-deoxy-D-xylulose 5-phosphate</name>
        <dbReference type="ChEBI" id="CHEBI:57792"/>
    </ligand>
</feature>
<dbReference type="GO" id="GO:0005737">
    <property type="term" value="C:cytoplasm"/>
    <property type="evidence" value="ECO:0007669"/>
    <property type="project" value="UniProtKB-SubCell"/>
</dbReference>
<evidence type="ECO:0000256" key="1">
    <source>
        <dbReference type="ARBA" id="ARBA00002834"/>
    </source>
</evidence>
<evidence type="ECO:0000256" key="2">
    <source>
        <dbReference type="ARBA" id="ARBA00004948"/>
    </source>
</evidence>
<dbReference type="CDD" id="cd04728">
    <property type="entry name" value="ThiG"/>
    <property type="match status" value="1"/>
</dbReference>